<name>A0A161US76_9BACL</name>
<dbReference type="Proteomes" id="UP000076563">
    <property type="component" value="Unassembled WGS sequence"/>
</dbReference>
<evidence type="ECO:0000313" key="1">
    <source>
        <dbReference type="EMBL" id="KZE80561.1"/>
    </source>
</evidence>
<protein>
    <submittedName>
        <fullName evidence="1">Uncharacterized protein</fullName>
    </submittedName>
</protein>
<gene>
    <name evidence="1" type="ORF">AV654_11495</name>
    <name evidence="2" type="ORF">C8Z91_01965</name>
</gene>
<reference evidence="3" key="1">
    <citation type="submission" date="2016-01" db="EMBL/GenBank/DDBJ databases">
        <title>Draft genome of Chromobacterium sp. F49.</title>
        <authorList>
            <person name="Hong K.W."/>
        </authorList>
    </citation>
    <scope>NUCLEOTIDE SEQUENCE [LARGE SCALE GENOMIC DNA]</scope>
    <source>
        <strain evidence="3">M63</strain>
    </source>
</reference>
<sequence>MGISLLFKIDEYNYYIRYSANLGFKFEQFWNMASGYGIILKIFLSTALTVHIDTAWKVFHEEIKNRR</sequence>
<proteinExistence type="predicted"/>
<dbReference type="Proteomes" id="UP000244184">
    <property type="component" value="Unassembled WGS sequence"/>
</dbReference>
<evidence type="ECO:0000313" key="2">
    <source>
        <dbReference type="EMBL" id="PUA40963.1"/>
    </source>
</evidence>
<dbReference type="AlphaFoldDB" id="A0A161US76"/>
<dbReference type="EMBL" id="LQRA01000047">
    <property type="protein sequence ID" value="KZE80561.1"/>
    <property type="molecule type" value="Genomic_DNA"/>
</dbReference>
<accession>A0A161US76</accession>
<organism evidence="1 3">
    <name type="scientific">Paenibacillus elgii</name>
    <dbReference type="NCBI Taxonomy" id="189691"/>
    <lineage>
        <taxon>Bacteria</taxon>
        <taxon>Bacillati</taxon>
        <taxon>Bacillota</taxon>
        <taxon>Bacilli</taxon>
        <taxon>Bacillales</taxon>
        <taxon>Paenibacillaceae</taxon>
        <taxon>Paenibacillus</taxon>
    </lineage>
</organism>
<keyword evidence="3" id="KW-1185">Reference proteome</keyword>
<reference evidence="1" key="2">
    <citation type="submission" date="2016-01" db="EMBL/GenBank/DDBJ databases">
        <authorList>
            <person name="McClelland M."/>
            <person name="Jain A."/>
            <person name="Saraogi P."/>
            <person name="Mendelson R."/>
            <person name="Westerman R."/>
            <person name="SanMiguel P."/>
            <person name="Csonka L."/>
        </authorList>
    </citation>
    <scope>NUCLEOTIDE SEQUENCE</scope>
    <source>
        <strain evidence="1">M63</strain>
    </source>
</reference>
<dbReference type="EMBL" id="PYHP01000005">
    <property type="protein sequence ID" value="PUA40963.1"/>
    <property type="molecule type" value="Genomic_DNA"/>
</dbReference>
<evidence type="ECO:0000313" key="3">
    <source>
        <dbReference type="Proteomes" id="UP000076563"/>
    </source>
</evidence>
<comment type="caution">
    <text evidence="1">The sequence shown here is derived from an EMBL/GenBank/DDBJ whole genome shotgun (WGS) entry which is preliminary data.</text>
</comment>
<evidence type="ECO:0000313" key="4">
    <source>
        <dbReference type="Proteomes" id="UP000244184"/>
    </source>
</evidence>
<reference evidence="2 4" key="3">
    <citation type="submission" date="2018-03" db="EMBL/GenBank/DDBJ databases">
        <title>Genome sequence of Paenibacillus elgii strain AC13 an antimicrobial compound producing bacteria.</title>
        <authorList>
            <person name="Kurokawa A.S."/>
            <person name="Araujo J.F."/>
            <person name="Costa R.A."/>
            <person name="Ortega D.B."/>
            <person name="Pires A.S."/>
            <person name="Pappas G.J.Jr."/>
            <person name="Franco O.L."/>
            <person name="Barreto C."/>
            <person name="Magalhaes B.S."/>
            <person name="Kruger R.H."/>
        </authorList>
    </citation>
    <scope>NUCLEOTIDE SEQUENCE [LARGE SCALE GENOMIC DNA]</scope>
    <source>
        <strain evidence="2 4">AC13</strain>
    </source>
</reference>